<dbReference type="Pfam" id="PF13231">
    <property type="entry name" value="PMT_2"/>
    <property type="match status" value="1"/>
</dbReference>
<feature type="transmembrane region" description="Helical" evidence="8">
    <location>
        <begin position="425"/>
        <end position="451"/>
    </location>
</feature>
<evidence type="ECO:0000256" key="2">
    <source>
        <dbReference type="ARBA" id="ARBA00022475"/>
    </source>
</evidence>
<evidence type="ECO:0000256" key="4">
    <source>
        <dbReference type="ARBA" id="ARBA00022679"/>
    </source>
</evidence>
<evidence type="ECO:0000256" key="5">
    <source>
        <dbReference type="ARBA" id="ARBA00022692"/>
    </source>
</evidence>
<feature type="transmembrane region" description="Helical" evidence="8">
    <location>
        <begin position="31"/>
        <end position="47"/>
    </location>
</feature>
<dbReference type="InterPro" id="IPR050297">
    <property type="entry name" value="LipidA_mod_glycosyltrf_83"/>
</dbReference>
<organism evidence="10 11">
    <name type="scientific">Ktedonobacter robiniae</name>
    <dbReference type="NCBI Taxonomy" id="2778365"/>
    <lineage>
        <taxon>Bacteria</taxon>
        <taxon>Bacillati</taxon>
        <taxon>Chloroflexota</taxon>
        <taxon>Ktedonobacteria</taxon>
        <taxon>Ktedonobacterales</taxon>
        <taxon>Ktedonobacteraceae</taxon>
        <taxon>Ktedonobacter</taxon>
    </lineage>
</organism>
<dbReference type="EMBL" id="BNJG01000002">
    <property type="protein sequence ID" value="GHO56840.1"/>
    <property type="molecule type" value="Genomic_DNA"/>
</dbReference>
<feature type="domain" description="Glycosyltransferase RgtA/B/C/D-like" evidence="9">
    <location>
        <begin position="107"/>
        <end position="241"/>
    </location>
</feature>
<evidence type="ECO:0000256" key="6">
    <source>
        <dbReference type="ARBA" id="ARBA00022989"/>
    </source>
</evidence>
<reference evidence="10 11" key="1">
    <citation type="journal article" date="2021" name="Int. J. Syst. Evol. Microbiol.">
        <title>Reticulibacter mediterranei gen. nov., sp. nov., within the new family Reticulibacteraceae fam. nov., and Ktedonospora formicarum gen. nov., sp. nov., Ktedonobacter robiniae sp. nov., Dictyobacter formicarum sp. nov. and Dictyobacter arantiisoli sp. nov., belonging to the class Ktedonobacteria.</title>
        <authorList>
            <person name="Yabe S."/>
            <person name="Zheng Y."/>
            <person name="Wang C.M."/>
            <person name="Sakai Y."/>
            <person name="Abe K."/>
            <person name="Yokota A."/>
            <person name="Donadio S."/>
            <person name="Cavaletti L."/>
            <person name="Monciardini P."/>
        </authorList>
    </citation>
    <scope>NUCLEOTIDE SEQUENCE [LARGE SCALE GENOMIC DNA]</scope>
    <source>
        <strain evidence="10 11">SOSP1-30</strain>
    </source>
</reference>
<name>A0ABQ3UWS1_9CHLR</name>
<keyword evidence="5 8" id="KW-0812">Transmembrane</keyword>
<keyword evidence="3" id="KW-0328">Glycosyltransferase</keyword>
<protein>
    <recommendedName>
        <fullName evidence="9">Glycosyltransferase RgtA/B/C/D-like domain-containing protein</fullName>
    </recommendedName>
</protein>
<evidence type="ECO:0000256" key="3">
    <source>
        <dbReference type="ARBA" id="ARBA00022676"/>
    </source>
</evidence>
<evidence type="ECO:0000313" key="10">
    <source>
        <dbReference type="EMBL" id="GHO56840.1"/>
    </source>
</evidence>
<feature type="transmembrane region" description="Helical" evidence="8">
    <location>
        <begin position="105"/>
        <end position="123"/>
    </location>
</feature>
<dbReference type="InterPro" id="IPR038731">
    <property type="entry name" value="RgtA/B/C-like"/>
</dbReference>
<evidence type="ECO:0000256" key="7">
    <source>
        <dbReference type="ARBA" id="ARBA00023136"/>
    </source>
</evidence>
<feature type="transmembrane region" description="Helical" evidence="8">
    <location>
        <begin position="223"/>
        <end position="241"/>
    </location>
</feature>
<keyword evidence="11" id="KW-1185">Reference proteome</keyword>
<feature type="transmembrane region" description="Helical" evidence="8">
    <location>
        <begin position="367"/>
        <end position="387"/>
    </location>
</feature>
<comment type="caution">
    <text evidence="10">The sequence shown here is derived from an EMBL/GenBank/DDBJ whole genome shotgun (WGS) entry which is preliminary data.</text>
</comment>
<evidence type="ECO:0000256" key="1">
    <source>
        <dbReference type="ARBA" id="ARBA00004651"/>
    </source>
</evidence>
<feature type="transmembrane region" description="Helical" evidence="8">
    <location>
        <begin position="393"/>
        <end position="413"/>
    </location>
</feature>
<feature type="transmembrane region" description="Helical" evidence="8">
    <location>
        <begin position="183"/>
        <end position="216"/>
    </location>
</feature>
<keyword evidence="2" id="KW-1003">Cell membrane</keyword>
<dbReference type="PANTHER" id="PTHR33908">
    <property type="entry name" value="MANNOSYLTRANSFERASE YKCB-RELATED"/>
    <property type="match status" value="1"/>
</dbReference>
<accession>A0ABQ3UWS1</accession>
<keyword evidence="7 8" id="KW-0472">Membrane</keyword>
<evidence type="ECO:0000313" key="11">
    <source>
        <dbReference type="Proteomes" id="UP000654345"/>
    </source>
</evidence>
<feature type="transmembrane region" description="Helical" evidence="8">
    <location>
        <begin position="129"/>
        <end position="148"/>
    </location>
</feature>
<keyword evidence="4" id="KW-0808">Transferase</keyword>
<keyword evidence="6 8" id="KW-1133">Transmembrane helix</keyword>
<dbReference type="PANTHER" id="PTHR33908:SF11">
    <property type="entry name" value="MEMBRANE PROTEIN"/>
    <property type="match status" value="1"/>
</dbReference>
<dbReference type="RefSeq" id="WP_201373295.1">
    <property type="nucleotide sequence ID" value="NZ_BNJG01000002.1"/>
</dbReference>
<evidence type="ECO:0000256" key="8">
    <source>
        <dbReference type="SAM" id="Phobius"/>
    </source>
</evidence>
<comment type="subcellular location">
    <subcellularLocation>
        <location evidence="1">Cell membrane</location>
        <topology evidence="1">Multi-pass membrane protein</topology>
    </subcellularLocation>
</comment>
<proteinExistence type="predicted"/>
<dbReference type="Proteomes" id="UP000654345">
    <property type="component" value="Unassembled WGS sequence"/>
</dbReference>
<evidence type="ECO:0000259" key="9">
    <source>
        <dbReference type="Pfam" id="PF13231"/>
    </source>
</evidence>
<gene>
    <name evidence="10" type="ORF">KSB_53150</name>
</gene>
<feature type="transmembrane region" description="Helical" evidence="8">
    <location>
        <begin position="160"/>
        <end position="177"/>
    </location>
</feature>
<sequence>MSLTSLKPQVSDEQAPPAKGARSLLTWLKSWELYVILLLAILFRFYLLNTTSFMDDEAIVFRMAHDAFAHGLFPVTSNRASLGNLNFPLVEYIFMLPAAFSADPLGGEILVALFNVVAIFLSYFFTRKYYGRLAAILVALLYVTSVMARAYSQNIWQQNLMPPLIMLFFFCLFRGVVTRRGNWLFPALVLLGLLYQLHGSSLLLVIPLLVACVLAYKTIRWHEIVLAALVILLIITPFIYWEFQNNFQDIQILLNASKRTVQFDTQTIDYYQYLFSAYFMSPALRVNHLPNYPTSVLVSTPLHYLQRPLRFESEKVMPLLFLVSAVSALISVIWSPRKEQATQASQGIKGQVWSWLKNFWVSPARQGLLLLLIWQIILPLTLLRRSIPLYPHYYIMYLPGQFILIAIFVVRVVKFLQQYRSSYTTIARFSLLGFVVLILFAQTLGISIMMIDTAQGRFDAHAAYPGYENLSSMQSALNEADQFARAHHIQRIYISTTFADGQSLRYLAEQLHTPTTLYGSTMCTVLPGSQAGSVLYIADPRNAIQNQLIQQYTHATLVARPPRLGEQPYNMYLLTAQAEPAPVAGTFSSNLKALSSSAQVLHTPDNQLQWLSTRWQVQQTQPAAARTFYNTQFLFNPAGLAKDNPTCQLTALNRGDQIFTQQAISTTDPIPTALTFQVQTNTSVPVTRPLGPLTLTTYDNVLQQVQTLQTTTGQQSVTMPVVTR</sequence>